<evidence type="ECO:0000256" key="3">
    <source>
        <dbReference type="ARBA" id="ARBA00022475"/>
    </source>
</evidence>
<feature type="transmembrane region" description="Helical" evidence="8">
    <location>
        <begin position="58"/>
        <end position="78"/>
    </location>
</feature>
<feature type="transmembrane region" description="Helical" evidence="8">
    <location>
        <begin position="278"/>
        <end position="303"/>
    </location>
</feature>
<dbReference type="PRINTS" id="PR01036">
    <property type="entry name" value="TCRTETB"/>
</dbReference>
<keyword evidence="3" id="KW-1003">Cell membrane</keyword>
<evidence type="ECO:0000313" key="11">
    <source>
        <dbReference type="Proteomes" id="UP001500994"/>
    </source>
</evidence>
<dbReference type="EMBL" id="BAAARK010000006">
    <property type="protein sequence ID" value="GAA2658345.1"/>
    <property type="molecule type" value="Genomic_DNA"/>
</dbReference>
<comment type="caution">
    <text evidence="10">The sequence shown here is derived from an EMBL/GenBank/DDBJ whole genome shotgun (WGS) entry which is preliminary data.</text>
</comment>
<feature type="transmembrane region" description="Helical" evidence="8">
    <location>
        <begin position="315"/>
        <end position="336"/>
    </location>
</feature>
<feature type="transmembrane region" description="Helical" evidence="8">
    <location>
        <begin position="24"/>
        <end position="46"/>
    </location>
</feature>
<dbReference type="RefSeq" id="WP_344575299.1">
    <property type="nucleotide sequence ID" value="NZ_BAAARK010000006.1"/>
</dbReference>
<dbReference type="InterPro" id="IPR011701">
    <property type="entry name" value="MFS"/>
</dbReference>
<feature type="transmembrane region" description="Helical" evidence="8">
    <location>
        <begin position="367"/>
        <end position="392"/>
    </location>
</feature>
<feature type="transmembrane region" description="Helical" evidence="8">
    <location>
        <begin position="413"/>
        <end position="430"/>
    </location>
</feature>
<keyword evidence="5 8" id="KW-1133">Transmembrane helix</keyword>
<feature type="domain" description="Major facilitator superfamily (MFS) profile" evidence="9">
    <location>
        <begin position="24"/>
        <end position="508"/>
    </location>
</feature>
<feature type="transmembrane region" description="Helical" evidence="8">
    <location>
        <begin position="211"/>
        <end position="232"/>
    </location>
</feature>
<keyword evidence="4 8" id="KW-0812">Transmembrane</keyword>
<protein>
    <submittedName>
        <fullName evidence="10">MFS transporter</fullName>
    </submittedName>
</protein>
<keyword evidence="11" id="KW-1185">Reference proteome</keyword>
<evidence type="ECO:0000256" key="6">
    <source>
        <dbReference type="ARBA" id="ARBA00023136"/>
    </source>
</evidence>
<evidence type="ECO:0000256" key="8">
    <source>
        <dbReference type="SAM" id="Phobius"/>
    </source>
</evidence>
<dbReference type="Pfam" id="PF07690">
    <property type="entry name" value="MFS_1"/>
    <property type="match status" value="1"/>
</dbReference>
<evidence type="ECO:0000256" key="5">
    <source>
        <dbReference type="ARBA" id="ARBA00022989"/>
    </source>
</evidence>
<dbReference type="InterPro" id="IPR036259">
    <property type="entry name" value="MFS_trans_sf"/>
</dbReference>
<dbReference type="Proteomes" id="UP001500994">
    <property type="component" value="Unassembled WGS sequence"/>
</dbReference>
<keyword evidence="7" id="KW-0046">Antibiotic resistance</keyword>
<sequence>MKRLPQTRTSAPAPCLDQAQRTRVLFVLSLCLLLVVMDATILHTAMPSIIDDLQPTSIAQLWIVNAYALVLAGLLITTGAVGDRTGRKRLLLLGLAVFTGASLLAVAVPTPGVLVLSRALLGVGGAMIMPSTLSILRNVFTGPAERARAIAVWGMMAALGGALGPVLGGALVQWADWRSAFLVNVPIALACLALSWRVLPESSAPGTARLDLPSVALSFIGMVAVIQGIKATTKDGPLTYASGGALVLGVVLLASFVRRQRTLDDPLVDTSLFRLRSVTLALLAYLLVTAVLNAILCLSSQWFQTVRGMPPLTAGLRLLPAMVTMIAAGAVMPYLLRNLTTRVLLGAGVALVGLSLLAPAVPGDEMTTVAVSLAVLGLGVTVAMSTCVAVIMSAVPPERAGRAAAVQESFLELGNVLGISVLGSITALLYRHRLVPPPGTPDQALDAARDSVGEAAGIAERLPEDAGRPLAQAANQAFDSAFVTTMTVTGVLVLLAACAVWMLLPPGKAAATPMH</sequence>
<feature type="transmembrane region" description="Helical" evidence="8">
    <location>
        <begin position="343"/>
        <end position="361"/>
    </location>
</feature>
<evidence type="ECO:0000256" key="2">
    <source>
        <dbReference type="ARBA" id="ARBA00022448"/>
    </source>
</evidence>
<feature type="transmembrane region" description="Helical" evidence="8">
    <location>
        <begin position="238"/>
        <end position="257"/>
    </location>
</feature>
<organism evidence="10 11">
    <name type="scientific">Streptomyces lunalinharesii</name>
    <dbReference type="NCBI Taxonomy" id="333384"/>
    <lineage>
        <taxon>Bacteria</taxon>
        <taxon>Bacillati</taxon>
        <taxon>Actinomycetota</taxon>
        <taxon>Actinomycetes</taxon>
        <taxon>Kitasatosporales</taxon>
        <taxon>Streptomycetaceae</taxon>
        <taxon>Streptomyces</taxon>
    </lineage>
</organism>
<dbReference type="InterPro" id="IPR020846">
    <property type="entry name" value="MFS_dom"/>
</dbReference>
<accession>A0ABP6E4P7</accession>
<evidence type="ECO:0000256" key="4">
    <source>
        <dbReference type="ARBA" id="ARBA00022692"/>
    </source>
</evidence>
<gene>
    <name evidence="10" type="ORF">GCM10009864_26290</name>
</gene>
<keyword evidence="6 8" id="KW-0472">Membrane</keyword>
<comment type="subcellular location">
    <subcellularLocation>
        <location evidence="1">Cell membrane</location>
        <topology evidence="1">Multi-pass membrane protein</topology>
    </subcellularLocation>
</comment>
<feature type="transmembrane region" description="Helical" evidence="8">
    <location>
        <begin position="90"/>
        <end position="108"/>
    </location>
</feature>
<dbReference type="CDD" id="cd17321">
    <property type="entry name" value="MFS_MMR_MDR_like"/>
    <property type="match status" value="1"/>
</dbReference>
<evidence type="ECO:0000256" key="1">
    <source>
        <dbReference type="ARBA" id="ARBA00004651"/>
    </source>
</evidence>
<dbReference type="PROSITE" id="PS50850">
    <property type="entry name" value="MFS"/>
    <property type="match status" value="1"/>
</dbReference>
<dbReference type="Gene3D" id="1.20.1250.20">
    <property type="entry name" value="MFS general substrate transporter like domains"/>
    <property type="match status" value="1"/>
</dbReference>
<evidence type="ECO:0000259" key="9">
    <source>
        <dbReference type="PROSITE" id="PS50850"/>
    </source>
</evidence>
<feature type="transmembrane region" description="Helical" evidence="8">
    <location>
        <begin position="152"/>
        <end position="175"/>
    </location>
</feature>
<dbReference type="PANTHER" id="PTHR42718:SF47">
    <property type="entry name" value="METHYL VIOLOGEN RESISTANCE PROTEIN SMVA"/>
    <property type="match status" value="1"/>
</dbReference>
<dbReference type="PANTHER" id="PTHR42718">
    <property type="entry name" value="MAJOR FACILITATOR SUPERFAMILY MULTIDRUG TRANSPORTER MFSC"/>
    <property type="match status" value="1"/>
</dbReference>
<name>A0ABP6E4P7_9ACTN</name>
<reference evidence="11" key="1">
    <citation type="journal article" date="2019" name="Int. J. Syst. Evol. Microbiol.">
        <title>The Global Catalogue of Microorganisms (GCM) 10K type strain sequencing project: providing services to taxonomists for standard genome sequencing and annotation.</title>
        <authorList>
            <consortium name="The Broad Institute Genomics Platform"/>
            <consortium name="The Broad Institute Genome Sequencing Center for Infectious Disease"/>
            <person name="Wu L."/>
            <person name="Ma J."/>
        </authorList>
    </citation>
    <scope>NUCLEOTIDE SEQUENCE [LARGE SCALE GENOMIC DNA]</scope>
    <source>
        <strain evidence="11">JCM 16374</strain>
    </source>
</reference>
<feature type="transmembrane region" description="Helical" evidence="8">
    <location>
        <begin position="120"/>
        <end position="140"/>
    </location>
</feature>
<keyword evidence="2" id="KW-0813">Transport</keyword>
<proteinExistence type="predicted"/>
<dbReference type="SUPFAM" id="SSF103473">
    <property type="entry name" value="MFS general substrate transporter"/>
    <property type="match status" value="1"/>
</dbReference>
<feature type="transmembrane region" description="Helical" evidence="8">
    <location>
        <begin position="481"/>
        <end position="504"/>
    </location>
</feature>
<feature type="transmembrane region" description="Helical" evidence="8">
    <location>
        <begin position="181"/>
        <end position="199"/>
    </location>
</feature>
<evidence type="ECO:0000256" key="7">
    <source>
        <dbReference type="ARBA" id="ARBA00023251"/>
    </source>
</evidence>
<evidence type="ECO:0000313" key="10">
    <source>
        <dbReference type="EMBL" id="GAA2658345.1"/>
    </source>
</evidence>
<dbReference type="Gene3D" id="1.20.1720.10">
    <property type="entry name" value="Multidrug resistance protein D"/>
    <property type="match status" value="1"/>
</dbReference>